<dbReference type="AlphaFoldDB" id="R7VHR2"/>
<dbReference type="InterPro" id="IPR002051">
    <property type="entry name" value="Haem_Oase"/>
</dbReference>
<evidence type="ECO:0000313" key="8">
    <source>
        <dbReference type="EMBL" id="ELU15215.1"/>
    </source>
</evidence>
<keyword evidence="7" id="KW-1133">Transmembrane helix</keyword>
<organism evidence="8">
    <name type="scientific">Capitella teleta</name>
    <name type="common">Polychaete worm</name>
    <dbReference type="NCBI Taxonomy" id="283909"/>
    <lineage>
        <taxon>Eukaryota</taxon>
        <taxon>Metazoa</taxon>
        <taxon>Spiralia</taxon>
        <taxon>Lophotrochozoa</taxon>
        <taxon>Annelida</taxon>
        <taxon>Polychaeta</taxon>
        <taxon>Sedentaria</taxon>
        <taxon>Scolecida</taxon>
        <taxon>Capitellidae</taxon>
        <taxon>Capitella</taxon>
    </lineage>
</organism>
<dbReference type="EnsemblMetazoa" id="CapteT187199">
    <property type="protein sequence ID" value="CapteP187199"/>
    <property type="gene ID" value="CapteG187199"/>
</dbReference>
<dbReference type="GO" id="GO:0006788">
    <property type="term" value="P:heme oxidation"/>
    <property type="evidence" value="ECO:0007669"/>
    <property type="project" value="UniProtKB-UniRule"/>
</dbReference>
<reference evidence="10" key="1">
    <citation type="submission" date="2012-12" db="EMBL/GenBank/DDBJ databases">
        <authorList>
            <person name="Hellsten U."/>
            <person name="Grimwood J."/>
            <person name="Chapman J.A."/>
            <person name="Shapiro H."/>
            <person name="Aerts A."/>
            <person name="Otillar R.P."/>
            <person name="Terry A.Y."/>
            <person name="Boore J.L."/>
            <person name="Simakov O."/>
            <person name="Marletaz F."/>
            <person name="Cho S.-J."/>
            <person name="Edsinger-Gonzales E."/>
            <person name="Havlak P."/>
            <person name="Kuo D.-H."/>
            <person name="Larsson T."/>
            <person name="Lv J."/>
            <person name="Arendt D."/>
            <person name="Savage R."/>
            <person name="Osoegawa K."/>
            <person name="de Jong P."/>
            <person name="Lindberg D.R."/>
            <person name="Seaver E.C."/>
            <person name="Weisblat D.A."/>
            <person name="Putnam N.H."/>
            <person name="Grigoriev I.V."/>
            <person name="Rokhsar D.S."/>
        </authorList>
    </citation>
    <scope>NUCLEOTIDE SEQUENCE</scope>
    <source>
        <strain evidence="10">I ESC-2004</strain>
    </source>
</reference>
<evidence type="ECO:0000256" key="3">
    <source>
        <dbReference type="ARBA" id="ARBA00023004"/>
    </source>
</evidence>
<sequence>MQDQVQNTFCDDLKQKTKTNHEESDRIVNWKLAVALTDMTLYGGVLADFYYVFKTIEDCLGQLVQHPVICPLAKVIVDLHRAEAFEKDLSFFLGPNWMGRVEPSLPAKEYCDRILAISENSPVLLIAYVHSMYLAILGGGKALKKVIQKTLGLVGNEGLAAYEVSDSEETCLRLGNELIDCINHLPLNAEEKERILDEKRRVFVMNNAIANNVKPTAKSFFRIIKIGLVILTAFSIIGAAIYAYNLCDLSLEKNHG</sequence>
<dbReference type="EC" id="1.14.14.18" evidence="4"/>
<keyword evidence="3 4" id="KW-0408">Iron</keyword>
<dbReference type="CDD" id="cd19165">
    <property type="entry name" value="HemeO"/>
    <property type="match status" value="1"/>
</dbReference>
<dbReference type="EMBL" id="KB293927">
    <property type="protein sequence ID" value="ELU15215.1"/>
    <property type="molecule type" value="Genomic_DNA"/>
</dbReference>
<feature type="binding site" evidence="5">
    <location>
        <position position="14"/>
    </location>
    <ligand>
        <name>heme b</name>
        <dbReference type="ChEBI" id="CHEBI:60344"/>
    </ligand>
</feature>
<dbReference type="Gene3D" id="1.20.910.10">
    <property type="entry name" value="Heme oxygenase-like"/>
    <property type="match status" value="1"/>
</dbReference>
<keyword evidence="2 4" id="KW-0479">Metal-binding</keyword>
<name>R7VHR2_CAPTE</name>
<dbReference type="Proteomes" id="UP000014760">
    <property type="component" value="Unassembled WGS sequence"/>
</dbReference>
<dbReference type="PIRSF" id="PIRSF000343">
    <property type="entry name" value="Haem_Oase"/>
    <property type="match status" value="1"/>
</dbReference>
<gene>
    <name evidence="8" type="ORF">CAPTEDRAFT_187199</name>
</gene>
<dbReference type="PRINTS" id="PR00088">
    <property type="entry name" value="HAEMOXYGNASE"/>
</dbReference>
<keyword evidence="7" id="KW-0472">Membrane</keyword>
<dbReference type="HOGENOM" id="CLU_057050_3_0_1"/>
<dbReference type="PANTHER" id="PTHR10720">
    <property type="entry name" value="HEME OXYGENASE"/>
    <property type="match status" value="1"/>
</dbReference>
<feature type="binding site" description="axial binding residue" evidence="6">
    <location>
        <position position="21"/>
    </location>
    <ligand>
        <name>heme b</name>
        <dbReference type="ChEBI" id="CHEBI:60344"/>
    </ligand>
    <ligandPart>
        <name>Fe</name>
        <dbReference type="ChEBI" id="CHEBI:18248"/>
    </ligandPart>
</feature>
<proteinExistence type="inferred from homology"/>
<dbReference type="EMBL" id="AMQN01004606">
    <property type="status" value="NOT_ANNOTATED_CDS"/>
    <property type="molecule type" value="Genomic_DNA"/>
</dbReference>
<evidence type="ECO:0000256" key="2">
    <source>
        <dbReference type="ARBA" id="ARBA00022723"/>
    </source>
</evidence>
<dbReference type="OrthoDB" id="652091at2759"/>
<dbReference type="InterPro" id="IPR016053">
    <property type="entry name" value="Haem_Oase-like"/>
</dbReference>
<dbReference type="SUPFAM" id="SSF48613">
    <property type="entry name" value="Heme oxygenase-like"/>
    <property type="match status" value="1"/>
</dbReference>
<protein>
    <recommendedName>
        <fullName evidence="4">Heme oxygenase</fullName>
        <ecNumber evidence="4">1.14.14.18</ecNumber>
    </recommendedName>
</protein>
<reference evidence="9" key="3">
    <citation type="submission" date="2015-06" db="UniProtKB">
        <authorList>
            <consortium name="EnsemblMetazoa"/>
        </authorList>
    </citation>
    <scope>IDENTIFICATION</scope>
</reference>
<dbReference type="STRING" id="283909.R7VHR2"/>
<dbReference type="Pfam" id="PF01126">
    <property type="entry name" value="Heme_oxygenase"/>
    <property type="match status" value="1"/>
</dbReference>
<keyword evidence="1 4" id="KW-0349">Heme</keyword>
<keyword evidence="7" id="KW-0812">Transmembrane</keyword>
<dbReference type="GO" id="GO:0046872">
    <property type="term" value="F:metal ion binding"/>
    <property type="evidence" value="ECO:0007669"/>
    <property type="project" value="UniProtKB-UniRule"/>
</dbReference>
<comment type="catalytic activity">
    <reaction evidence="4">
        <text>heme b + 3 reduced [NADPH--hemoprotein reductase] + 3 O2 = biliverdin IXalpha + CO + Fe(2+) + 3 oxidized [NADPH--hemoprotein reductase] + 3 H2O + H(+)</text>
        <dbReference type="Rhea" id="RHEA:21764"/>
        <dbReference type="Rhea" id="RHEA-COMP:11964"/>
        <dbReference type="Rhea" id="RHEA-COMP:11965"/>
        <dbReference type="ChEBI" id="CHEBI:15377"/>
        <dbReference type="ChEBI" id="CHEBI:15378"/>
        <dbReference type="ChEBI" id="CHEBI:15379"/>
        <dbReference type="ChEBI" id="CHEBI:17245"/>
        <dbReference type="ChEBI" id="CHEBI:29033"/>
        <dbReference type="ChEBI" id="CHEBI:57618"/>
        <dbReference type="ChEBI" id="CHEBI:57991"/>
        <dbReference type="ChEBI" id="CHEBI:58210"/>
        <dbReference type="ChEBI" id="CHEBI:60344"/>
        <dbReference type="EC" id="1.14.14.18"/>
    </reaction>
</comment>
<keyword evidence="10" id="KW-1185">Reference proteome</keyword>
<evidence type="ECO:0000256" key="6">
    <source>
        <dbReference type="PIRSR" id="PIRSR000343-2"/>
    </source>
</evidence>
<evidence type="ECO:0000256" key="1">
    <source>
        <dbReference type="ARBA" id="ARBA00022617"/>
    </source>
</evidence>
<dbReference type="OMA" id="ARKDDMQ"/>
<dbReference type="PANTHER" id="PTHR10720:SF0">
    <property type="entry name" value="HEME OXYGENASE"/>
    <property type="match status" value="1"/>
</dbReference>
<evidence type="ECO:0000256" key="5">
    <source>
        <dbReference type="PIRSR" id="PIRSR000343-1"/>
    </source>
</evidence>
<comment type="similarity">
    <text evidence="4">Belongs to the heme oxygenase family.</text>
</comment>
<dbReference type="InterPro" id="IPR016084">
    <property type="entry name" value="Haem_Oase-like_multi-hlx"/>
</dbReference>
<evidence type="ECO:0000256" key="4">
    <source>
        <dbReference type="PIRNR" id="PIRNR000343"/>
    </source>
</evidence>
<reference evidence="8 10" key="2">
    <citation type="journal article" date="2013" name="Nature">
        <title>Insights into bilaterian evolution from three spiralian genomes.</title>
        <authorList>
            <person name="Simakov O."/>
            <person name="Marletaz F."/>
            <person name="Cho S.J."/>
            <person name="Edsinger-Gonzales E."/>
            <person name="Havlak P."/>
            <person name="Hellsten U."/>
            <person name="Kuo D.H."/>
            <person name="Larsson T."/>
            <person name="Lv J."/>
            <person name="Arendt D."/>
            <person name="Savage R."/>
            <person name="Osoegawa K."/>
            <person name="de Jong P."/>
            <person name="Grimwood J."/>
            <person name="Chapman J.A."/>
            <person name="Shapiro H."/>
            <person name="Aerts A."/>
            <person name="Otillar R.P."/>
            <person name="Terry A.Y."/>
            <person name="Boore J.L."/>
            <person name="Grigoriev I.V."/>
            <person name="Lindberg D.R."/>
            <person name="Seaver E.C."/>
            <person name="Weisblat D.A."/>
            <person name="Putnam N.H."/>
            <person name="Rokhsar D.S."/>
        </authorList>
    </citation>
    <scope>NUCLEOTIDE SEQUENCE</scope>
    <source>
        <strain evidence="8 10">I ESC-2004</strain>
    </source>
</reference>
<evidence type="ECO:0000313" key="10">
    <source>
        <dbReference type="Proteomes" id="UP000014760"/>
    </source>
</evidence>
<evidence type="ECO:0000256" key="7">
    <source>
        <dbReference type="SAM" id="Phobius"/>
    </source>
</evidence>
<evidence type="ECO:0000313" key="9">
    <source>
        <dbReference type="EnsemblMetazoa" id="CapteP187199"/>
    </source>
</evidence>
<accession>R7VHR2</accession>
<dbReference type="GO" id="GO:0004392">
    <property type="term" value="F:heme oxygenase (decyclizing) activity"/>
    <property type="evidence" value="ECO:0007669"/>
    <property type="project" value="UniProtKB-UniRule"/>
</dbReference>
<dbReference type="FunCoup" id="R7VHR2">
    <property type="interactions" value="381"/>
</dbReference>
<feature type="transmembrane region" description="Helical" evidence="7">
    <location>
        <begin position="223"/>
        <end position="244"/>
    </location>
</feature>